<evidence type="ECO:0000313" key="2">
    <source>
        <dbReference type="Proteomes" id="UP000265520"/>
    </source>
</evidence>
<proteinExistence type="predicted"/>
<evidence type="ECO:0000313" key="1">
    <source>
        <dbReference type="EMBL" id="MCH86867.1"/>
    </source>
</evidence>
<protein>
    <submittedName>
        <fullName evidence="1">Subtilisin-like serine protease</fullName>
    </submittedName>
</protein>
<gene>
    <name evidence="1" type="ORF">A2U01_0007727</name>
</gene>
<feature type="non-terminal residue" evidence="1">
    <location>
        <position position="1"/>
    </location>
</feature>
<dbReference type="GO" id="GO:0008233">
    <property type="term" value="F:peptidase activity"/>
    <property type="evidence" value="ECO:0007669"/>
    <property type="project" value="UniProtKB-KW"/>
</dbReference>
<accession>A0A392MHA0</accession>
<dbReference type="Proteomes" id="UP000265520">
    <property type="component" value="Unassembled WGS sequence"/>
</dbReference>
<comment type="caution">
    <text evidence="1">The sequence shown here is derived from an EMBL/GenBank/DDBJ whole genome shotgun (WGS) entry which is preliminary data.</text>
</comment>
<name>A0A392MHA0_9FABA</name>
<dbReference type="GO" id="GO:0006508">
    <property type="term" value="P:proteolysis"/>
    <property type="evidence" value="ECO:0007669"/>
    <property type="project" value="UniProtKB-KW"/>
</dbReference>
<keyword evidence="2" id="KW-1185">Reference proteome</keyword>
<keyword evidence="1" id="KW-0645">Protease</keyword>
<sequence length="76" mass="8276">SKSFSDEGMGPVPQKWKGVCQNGTDFGSSKCNSCPPAEAKGLEGMWRLPPPSSVNVPFHPQVRTPRYEVLSVLGRM</sequence>
<dbReference type="EMBL" id="LXQA010011089">
    <property type="protein sequence ID" value="MCH86867.1"/>
    <property type="molecule type" value="Genomic_DNA"/>
</dbReference>
<keyword evidence="1" id="KW-0378">Hydrolase</keyword>
<reference evidence="1 2" key="1">
    <citation type="journal article" date="2018" name="Front. Plant Sci.">
        <title>Red Clover (Trifolium pratense) and Zigzag Clover (T. medium) - A Picture of Genomic Similarities and Differences.</title>
        <authorList>
            <person name="Dluhosova J."/>
            <person name="Istvanek J."/>
            <person name="Nedelnik J."/>
            <person name="Repkova J."/>
        </authorList>
    </citation>
    <scope>NUCLEOTIDE SEQUENCE [LARGE SCALE GENOMIC DNA]</scope>
    <source>
        <strain evidence="2">cv. 10/8</strain>
        <tissue evidence="1">Leaf</tissue>
    </source>
</reference>
<dbReference type="AlphaFoldDB" id="A0A392MHA0"/>
<organism evidence="1 2">
    <name type="scientific">Trifolium medium</name>
    <dbReference type="NCBI Taxonomy" id="97028"/>
    <lineage>
        <taxon>Eukaryota</taxon>
        <taxon>Viridiplantae</taxon>
        <taxon>Streptophyta</taxon>
        <taxon>Embryophyta</taxon>
        <taxon>Tracheophyta</taxon>
        <taxon>Spermatophyta</taxon>
        <taxon>Magnoliopsida</taxon>
        <taxon>eudicotyledons</taxon>
        <taxon>Gunneridae</taxon>
        <taxon>Pentapetalae</taxon>
        <taxon>rosids</taxon>
        <taxon>fabids</taxon>
        <taxon>Fabales</taxon>
        <taxon>Fabaceae</taxon>
        <taxon>Papilionoideae</taxon>
        <taxon>50 kb inversion clade</taxon>
        <taxon>NPAAA clade</taxon>
        <taxon>Hologalegina</taxon>
        <taxon>IRL clade</taxon>
        <taxon>Trifolieae</taxon>
        <taxon>Trifolium</taxon>
    </lineage>
</organism>